<dbReference type="AlphaFoldDB" id="A0A1Z4LVX3"/>
<evidence type="ECO:0000256" key="1">
    <source>
        <dbReference type="SAM" id="SignalP"/>
    </source>
</evidence>
<gene>
    <name evidence="2" type="ORF">NIES267_49070</name>
</gene>
<organism evidence="2 3">
    <name type="scientific">Calothrix parasitica NIES-267</name>
    <dbReference type="NCBI Taxonomy" id="1973488"/>
    <lineage>
        <taxon>Bacteria</taxon>
        <taxon>Bacillati</taxon>
        <taxon>Cyanobacteriota</taxon>
        <taxon>Cyanophyceae</taxon>
        <taxon>Nostocales</taxon>
        <taxon>Calotrichaceae</taxon>
        <taxon>Calothrix</taxon>
    </lineage>
</organism>
<dbReference type="Pfam" id="PF09912">
    <property type="entry name" value="DUF2141"/>
    <property type="match status" value="1"/>
</dbReference>
<accession>A0A1Z4LVX3</accession>
<dbReference type="InterPro" id="IPR018673">
    <property type="entry name" value="DUF2141"/>
</dbReference>
<proteinExistence type="predicted"/>
<dbReference type="EMBL" id="AP018227">
    <property type="protein sequence ID" value="BAY85407.1"/>
    <property type="molecule type" value="Genomic_DNA"/>
</dbReference>
<keyword evidence="3" id="KW-1185">Reference proteome</keyword>
<feature type="signal peptide" evidence="1">
    <location>
        <begin position="1"/>
        <end position="27"/>
    </location>
</feature>
<evidence type="ECO:0008006" key="4">
    <source>
        <dbReference type="Google" id="ProtNLM"/>
    </source>
</evidence>
<sequence length="157" mass="16741">MNLLKNKFHVGVALLSFIGSLAFLPSAEGNVNSNLSVSVKGLKNQKGQVCFSLFSSSRGFPSNNKRAIKAQCVKLKNGNTKLNIPSLKAGTYAVAMFHDKNGDGKLNTNGLGIPKEGFGFSRNPRIITGPPKFGDSAVFVVGSTTNIQINMNYFLGS</sequence>
<dbReference type="OrthoDB" id="9788332at2"/>
<evidence type="ECO:0000313" key="2">
    <source>
        <dbReference type="EMBL" id="BAY85407.1"/>
    </source>
</evidence>
<dbReference type="Proteomes" id="UP000218418">
    <property type="component" value="Chromosome"/>
</dbReference>
<evidence type="ECO:0000313" key="3">
    <source>
        <dbReference type="Proteomes" id="UP000218418"/>
    </source>
</evidence>
<reference evidence="2 3" key="1">
    <citation type="submission" date="2017-06" db="EMBL/GenBank/DDBJ databases">
        <title>Genome sequencing of cyanobaciteial culture collection at National Institute for Environmental Studies (NIES).</title>
        <authorList>
            <person name="Hirose Y."/>
            <person name="Shimura Y."/>
            <person name="Fujisawa T."/>
            <person name="Nakamura Y."/>
            <person name="Kawachi M."/>
        </authorList>
    </citation>
    <scope>NUCLEOTIDE SEQUENCE [LARGE SCALE GENOMIC DNA]</scope>
    <source>
        <strain evidence="2 3">NIES-267</strain>
    </source>
</reference>
<keyword evidence="1" id="KW-0732">Signal</keyword>
<name>A0A1Z4LVX3_9CYAN</name>
<feature type="chain" id="PRO_5013323500" description="DUF2141 domain-containing protein" evidence="1">
    <location>
        <begin position="28"/>
        <end position="157"/>
    </location>
</feature>
<protein>
    <recommendedName>
        <fullName evidence="4">DUF2141 domain-containing protein</fullName>
    </recommendedName>
</protein>